<keyword evidence="1" id="KW-0812">Transmembrane</keyword>
<protein>
    <submittedName>
        <fullName evidence="2">Uncharacterized protein</fullName>
    </submittedName>
</protein>
<sequence>MHLISDLDIAGHPVNTAVLSVFLAFLLAWIAAYLVYKMFWHSDFGLPVRRRLLCTRMKIQRDQMAVVPLWWSDLQIQRAVSAHWKNSLRSTVARAPGRDRGDAPAR</sequence>
<dbReference type="AlphaFoldDB" id="A0A934KQG3"/>
<organism evidence="2 3">
    <name type="scientific">Candidatus Amunia macphersoniae</name>
    <dbReference type="NCBI Taxonomy" id="3127014"/>
    <lineage>
        <taxon>Bacteria</taxon>
        <taxon>Bacillati</taxon>
        <taxon>Candidatus Dormiibacterota</taxon>
        <taxon>Candidatus Dormibacteria</taxon>
        <taxon>Candidatus Aeolococcales</taxon>
        <taxon>Candidatus Aeolococcaceae</taxon>
        <taxon>Candidatus Amunia</taxon>
    </lineage>
</organism>
<accession>A0A934KQG3</accession>
<keyword evidence="1" id="KW-1133">Transmembrane helix</keyword>
<evidence type="ECO:0000313" key="2">
    <source>
        <dbReference type="EMBL" id="MBJ7609960.1"/>
    </source>
</evidence>
<name>A0A934KQG3_9BACT</name>
<gene>
    <name evidence="2" type="ORF">JF887_11115</name>
</gene>
<keyword evidence="1" id="KW-0472">Membrane</keyword>
<reference evidence="2 3" key="1">
    <citation type="submission" date="2020-10" db="EMBL/GenBank/DDBJ databases">
        <title>Ca. Dormibacterota MAGs.</title>
        <authorList>
            <person name="Montgomery K."/>
        </authorList>
    </citation>
    <scope>NUCLEOTIDE SEQUENCE [LARGE SCALE GENOMIC DNA]</scope>
    <source>
        <strain evidence="2">Mitchell_Peninsula_5</strain>
    </source>
</reference>
<comment type="caution">
    <text evidence="2">The sequence shown here is derived from an EMBL/GenBank/DDBJ whole genome shotgun (WGS) entry which is preliminary data.</text>
</comment>
<dbReference type="Proteomes" id="UP000614410">
    <property type="component" value="Unassembled WGS sequence"/>
</dbReference>
<proteinExistence type="predicted"/>
<evidence type="ECO:0000313" key="3">
    <source>
        <dbReference type="Proteomes" id="UP000614410"/>
    </source>
</evidence>
<dbReference type="EMBL" id="JAEKNN010000054">
    <property type="protein sequence ID" value="MBJ7609960.1"/>
    <property type="molecule type" value="Genomic_DNA"/>
</dbReference>
<evidence type="ECO:0000256" key="1">
    <source>
        <dbReference type="SAM" id="Phobius"/>
    </source>
</evidence>
<feature type="transmembrane region" description="Helical" evidence="1">
    <location>
        <begin position="17"/>
        <end position="36"/>
    </location>
</feature>